<keyword evidence="2" id="KW-1185">Reference proteome</keyword>
<dbReference type="InterPro" id="IPR055515">
    <property type="entry name" value="DUF7089"/>
</dbReference>
<dbReference type="Proteomes" id="UP000011568">
    <property type="component" value="Unassembled WGS sequence"/>
</dbReference>
<reference evidence="1 2" key="1">
    <citation type="journal article" date="2014" name="PLoS Genet.">
        <title>Phylogenetically driven sequencing of extremely halophilic archaea reveals strategies for static and dynamic osmo-response.</title>
        <authorList>
            <person name="Becker E.A."/>
            <person name="Seitzer P.M."/>
            <person name="Tritt A."/>
            <person name="Larsen D."/>
            <person name="Krusor M."/>
            <person name="Yao A.I."/>
            <person name="Wu D."/>
            <person name="Madern D."/>
            <person name="Eisen J.A."/>
            <person name="Darling A.E."/>
            <person name="Facciotti M.T."/>
        </authorList>
    </citation>
    <scope>NUCLEOTIDE SEQUENCE [LARGE SCALE GENOMIC DNA]</scope>
    <source>
        <strain evidence="1 2">DSM 1307</strain>
    </source>
</reference>
<evidence type="ECO:0000313" key="1">
    <source>
        <dbReference type="EMBL" id="EMA44323.1"/>
    </source>
</evidence>
<comment type="caution">
    <text evidence="1">The sequence shown here is derived from an EMBL/GenBank/DDBJ whole genome shotgun (WGS) entry which is preliminary data.</text>
</comment>
<dbReference type="EMBL" id="AOMC01000109">
    <property type="protein sequence ID" value="EMA44323.1"/>
    <property type="molecule type" value="Genomic_DNA"/>
</dbReference>
<protein>
    <submittedName>
        <fullName evidence="1">Uncharacterized protein</fullName>
    </submittedName>
</protein>
<gene>
    <name evidence="1" type="ORF">C448_08619</name>
</gene>
<sequence>MFDRRALSDDLAAVRDEHAPDALVLDTERDFETLDPAVAESLGPLCESLDPVTYPAEWLPADAPEILANYASDSFTIGMPGDGGVAWTTQTVPATVLVKPRLAGSPEPFIEFLIAEALVEIGLDEPEQFLGFFGERYRDLDEATSLAPAGTYQLAAALYGAYLGRATRDVFADWDDEHPDLHAAWVDAGERLVPRLTELPSEIATGETSFAAAAELACSAVKHDLDIPTPFGALDTRAYREYGPDYAIEWAEKTFAELD</sequence>
<dbReference type="eggNOG" id="arCOG04737">
    <property type="taxonomic scope" value="Archaea"/>
</dbReference>
<name>M0MG40_HALMO</name>
<dbReference type="OrthoDB" id="198543at2157"/>
<proteinExistence type="predicted"/>
<dbReference type="RefSeq" id="WP_004053913.1">
    <property type="nucleotide sequence ID" value="NZ_AOMC01000109.1"/>
</dbReference>
<organism evidence="1 2">
    <name type="scientific">Halococcus morrhuae DSM 1307</name>
    <dbReference type="NCBI Taxonomy" id="931277"/>
    <lineage>
        <taxon>Archaea</taxon>
        <taxon>Methanobacteriati</taxon>
        <taxon>Methanobacteriota</taxon>
        <taxon>Stenosarchaea group</taxon>
        <taxon>Halobacteria</taxon>
        <taxon>Halobacteriales</taxon>
        <taxon>Halococcaceae</taxon>
        <taxon>Halococcus</taxon>
    </lineage>
</organism>
<dbReference type="Pfam" id="PF23363">
    <property type="entry name" value="DUF7089"/>
    <property type="match status" value="1"/>
</dbReference>
<accession>M0MG40</accession>
<dbReference type="STRING" id="931277.C448_08619"/>
<evidence type="ECO:0000313" key="2">
    <source>
        <dbReference type="Proteomes" id="UP000011568"/>
    </source>
</evidence>
<dbReference type="PATRIC" id="fig|931277.6.peg.1690"/>
<dbReference type="AlphaFoldDB" id="M0MG40"/>